<protein>
    <submittedName>
        <fullName evidence="5">Catabolite control protein A</fullName>
    </submittedName>
</protein>
<accession>A0A5C5Y1K5</accession>
<dbReference type="SMART" id="SM00354">
    <property type="entry name" value="HTH_LACI"/>
    <property type="match status" value="1"/>
</dbReference>
<dbReference type="Pfam" id="PF13377">
    <property type="entry name" value="Peripla_BP_3"/>
    <property type="match status" value="1"/>
</dbReference>
<evidence type="ECO:0000256" key="3">
    <source>
        <dbReference type="ARBA" id="ARBA00023163"/>
    </source>
</evidence>
<proteinExistence type="predicted"/>
<dbReference type="EMBL" id="SJPL01000001">
    <property type="protein sequence ID" value="TWT69020.1"/>
    <property type="molecule type" value="Genomic_DNA"/>
</dbReference>
<dbReference type="SUPFAM" id="SSF47413">
    <property type="entry name" value="lambda repressor-like DNA-binding domains"/>
    <property type="match status" value="1"/>
</dbReference>
<name>A0A5C5Y1K5_9PLAN</name>
<dbReference type="PANTHER" id="PTHR30146">
    <property type="entry name" value="LACI-RELATED TRANSCRIPTIONAL REPRESSOR"/>
    <property type="match status" value="1"/>
</dbReference>
<comment type="caution">
    <text evidence="5">The sequence shown here is derived from an EMBL/GenBank/DDBJ whole genome shotgun (WGS) entry which is preliminary data.</text>
</comment>
<organism evidence="5 6">
    <name type="scientific">Crateriforma conspicua</name>
    <dbReference type="NCBI Taxonomy" id="2527996"/>
    <lineage>
        <taxon>Bacteria</taxon>
        <taxon>Pseudomonadati</taxon>
        <taxon>Planctomycetota</taxon>
        <taxon>Planctomycetia</taxon>
        <taxon>Planctomycetales</taxon>
        <taxon>Planctomycetaceae</taxon>
        <taxon>Crateriforma</taxon>
    </lineage>
</organism>
<evidence type="ECO:0000256" key="2">
    <source>
        <dbReference type="ARBA" id="ARBA00023125"/>
    </source>
</evidence>
<dbReference type="InterPro" id="IPR000843">
    <property type="entry name" value="HTH_LacI"/>
</dbReference>
<gene>
    <name evidence="5" type="primary">ccpA_1</name>
    <name evidence="5" type="ORF">Pan14r_13040</name>
</gene>
<dbReference type="InterPro" id="IPR046335">
    <property type="entry name" value="LacI/GalR-like_sensor"/>
</dbReference>
<reference evidence="5 6" key="1">
    <citation type="submission" date="2019-02" db="EMBL/GenBank/DDBJ databases">
        <title>Deep-cultivation of Planctomycetes and their phenomic and genomic characterization uncovers novel biology.</title>
        <authorList>
            <person name="Wiegand S."/>
            <person name="Jogler M."/>
            <person name="Boedeker C."/>
            <person name="Pinto D."/>
            <person name="Vollmers J."/>
            <person name="Rivas-Marin E."/>
            <person name="Kohn T."/>
            <person name="Peeters S.H."/>
            <person name="Heuer A."/>
            <person name="Rast P."/>
            <person name="Oberbeckmann S."/>
            <person name="Bunk B."/>
            <person name="Jeske O."/>
            <person name="Meyerdierks A."/>
            <person name="Storesund J.E."/>
            <person name="Kallscheuer N."/>
            <person name="Luecker S."/>
            <person name="Lage O.M."/>
            <person name="Pohl T."/>
            <person name="Merkel B.J."/>
            <person name="Hornburger P."/>
            <person name="Mueller R.-W."/>
            <person name="Bruemmer F."/>
            <person name="Labrenz M."/>
            <person name="Spormann A.M."/>
            <person name="Op Den Camp H."/>
            <person name="Overmann J."/>
            <person name="Amann R."/>
            <person name="Jetten M.S.M."/>
            <person name="Mascher T."/>
            <person name="Medema M.H."/>
            <person name="Devos D.P."/>
            <person name="Kaster A.-K."/>
            <person name="Ovreas L."/>
            <person name="Rohde M."/>
            <person name="Galperin M.Y."/>
            <person name="Jogler C."/>
        </authorList>
    </citation>
    <scope>NUCLEOTIDE SEQUENCE [LARGE SCALE GENOMIC DNA]</scope>
    <source>
        <strain evidence="5 6">Pan14r</strain>
    </source>
</reference>
<dbReference type="GO" id="GO:0000976">
    <property type="term" value="F:transcription cis-regulatory region binding"/>
    <property type="evidence" value="ECO:0007669"/>
    <property type="project" value="TreeGrafter"/>
</dbReference>
<keyword evidence="2" id="KW-0238">DNA-binding</keyword>
<dbReference type="Gene3D" id="1.10.260.40">
    <property type="entry name" value="lambda repressor-like DNA-binding domains"/>
    <property type="match status" value="1"/>
</dbReference>
<evidence type="ECO:0000313" key="6">
    <source>
        <dbReference type="Proteomes" id="UP000317238"/>
    </source>
</evidence>
<dbReference type="Proteomes" id="UP000317238">
    <property type="component" value="Unassembled WGS sequence"/>
</dbReference>
<dbReference type="PROSITE" id="PS50932">
    <property type="entry name" value="HTH_LACI_2"/>
    <property type="match status" value="1"/>
</dbReference>
<evidence type="ECO:0000259" key="4">
    <source>
        <dbReference type="PROSITE" id="PS50932"/>
    </source>
</evidence>
<feature type="domain" description="HTH lacI-type" evidence="4">
    <location>
        <begin position="9"/>
        <end position="67"/>
    </location>
</feature>
<dbReference type="Gene3D" id="3.40.50.2300">
    <property type="match status" value="2"/>
</dbReference>
<sequence length="349" mass="37498">MAGSRTGRVTLADVAAEVNVSVQLVSAVMNGRGPSTIGASDETRRRVREAAERLGYRRNADAASLRTARHGRVGVLMDRQDAGVFLPQNILAAMSDCFGKANLGLMIDSVLLSNAEARRKSRLMNEDCVDALVVGLSRAPEPTLVRALRSMDLPLLWLHRPLSKNSVSYDEAEAAAGLVEHLAQRGHRTIHFLDLNAPPDDAFAIRQRAEGFQRACEANSIHGVINFDHLVPRPQRASFARQWLDDHPQPTAVILGSCTAAQVFLDVALQIGREVPRSLAIATFDSGTMCTANAPSITAAILSQQAFGQAAGEMAVTLATKSAQSCRSRMIPCPVQVGGTTNQVSNEDL</sequence>
<dbReference type="Pfam" id="PF00356">
    <property type="entry name" value="LacI"/>
    <property type="match status" value="1"/>
</dbReference>
<dbReference type="InterPro" id="IPR028082">
    <property type="entry name" value="Peripla_BP_I"/>
</dbReference>
<dbReference type="PANTHER" id="PTHR30146:SF109">
    <property type="entry name" value="HTH-TYPE TRANSCRIPTIONAL REGULATOR GALS"/>
    <property type="match status" value="1"/>
</dbReference>
<dbReference type="SUPFAM" id="SSF53822">
    <property type="entry name" value="Periplasmic binding protein-like I"/>
    <property type="match status" value="1"/>
</dbReference>
<keyword evidence="3" id="KW-0804">Transcription</keyword>
<keyword evidence="6" id="KW-1185">Reference proteome</keyword>
<evidence type="ECO:0000313" key="5">
    <source>
        <dbReference type="EMBL" id="TWT69020.1"/>
    </source>
</evidence>
<dbReference type="RefSeq" id="WP_145297965.1">
    <property type="nucleotide sequence ID" value="NZ_CP036319.1"/>
</dbReference>
<dbReference type="GO" id="GO:0003700">
    <property type="term" value="F:DNA-binding transcription factor activity"/>
    <property type="evidence" value="ECO:0007669"/>
    <property type="project" value="TreeGrafter"/>
</dbReference>
<dbReference type="InterPro" id="IPR010982">
    <property type="entry name" value="Lambda_DNA-bd_dom_sf"/>
</dbReference>
<evidence type="ECO:0000256" key="1">
    <source>
        <dbReference type="ARBA" id="ARBA00023015"/>
    </source>
</evidence>
<dbReference type="OrthoDB" id="667031at2"/>
<keyword evidence="1" id="KW-0805">Transcription regulation</keyword>
<dbReference type="AlphaFoldDB" id="A0A5C5Y1K5"/>
<dbReference type="CDD" id="cd06267">
    <property type="entry name" value="PBP1_LacI_sugar_binding-like"/>
    <property type="match status" value="1"/>
</dbReference>